<sequence>MKKIPDILRPIFTYGSFTVPFVNYLLENDFPENWKVFAQVIKHIWRGEYEPALQMIEKALKVCRSKTARDILMAKKLGISRNLGKPDLKLYRYLKKRLPSMSKIARNVALPVLINAEAFGISSSRSVRIWGKEYEVDDPTSAFLHLARARKLAEQSKISEAIFHYVRSYKHSKKVPHPSGMVSALNGIAWRIRKTHPIWAYSISQKAVFWLGYYREEAGNLFDAFDTLFTIEKYLGLVSTAFTAEIISSLTVPEIHSEFLDEVRMWKPCYNVSEYPNTEELRTFIKGMVGTYRKERVSAGRLSEIINGKTQSVRGNTLKKLIKPSTVNVKAPFPVYNELVKLEIEMRFEEAIKSIKEMPPLKRKKLFISTYMAQIGKKEFYISRKDKFREACRLLEYPEEFKEFMSKRYETMRFVAEMIRAHPYIEGRKATLSKALDKMNGRRLSEFIERYGELGKEEKVLINTFLRNHGRYDGVKFEIRLKGPDEVREFAKKYSLKIQPSFVAFWCEENAKIRRKLTSIMRYMIQE</sequence>
<evidence type="ECO:0000313" key="2">
    <source>
        <dbReference type="Proteomes" id="UP000007384"/>
    </source>
</evidence>
<protein>
    <submittedName>
        <fullName evidence="1">Uncharacterized protein</fullName>
    </submittedName>
</protein>
<dbReference type="EMBL" id="CP003260">
    <property type="protein sequence ID" value="AFG35174.1"/>
    <property type="molecule type" value="Genomic_DNA"/>
</dbReference>
<evidence type="ECO:0000313" key="1">
    <source>
        <dbReference type="EMBL" id="AFG35174.1"/>
    </source>
</evidence>
<name>H9UCD1_FERPD</name>
<dbReference type="eggNOG" id="COG1547">
    <property type="taxonomic scope" value="Bacteria"/>
</dbReference>
<keyword evidence="2" id="KW-1185">Reference proteome</keyword>
<proteinExistence type="predicted"/>
<gene>
    <name evidence="1" type="ordered locus">Ferpe_1068</name>
</gene>
<accession>H9UCD1</accession>
<dbReference type="STRING" id="771875.Ferpe_1068"/>
<dbReference type="RefSeq" id="WP_014451615.1">
    <property type="nucleotide sequence ID" value="NC_017095.1"/>
</dbReference>
<dbReference type="PATRIC" id="fig|771875.3.peg.1092"/>
<dbReference type="KEGG" id="fpe:Ferpe_1068"/>
<dbReference type="OrthoDB" id="9815113at2"/>
<dbReference type="HOGENOM" id="CLU_036791_0_0_0"/>
<reference evidence="1" key="1">
    <citation type="submission" date="2012-03" db="EMBL/GenBank/DDBJ databases">
        <title>Complete sequence of Fervidobacterium pennivorans DSM 9078.</title>
        <authorList>
            <consortium name="US DOE Joint Genome Institute"/>
            <person name="Lucas S."/>
            <person name="Han J."/>
            <person name="Lapidus A."/>
            <person name="Cheng J.-F."/>
            <person name="Goodwin L."/>
            <person name="Pitluck S."/>
            <person name="Peters L."/>
            <person name="Ovchinnikova G."/>
            <person name="Lu M."/>
            <person name="Detter J.C."/>
            <person name="Han C."/>
            <person name="Tapia R."/>
            <person name="Land M."/>
            <person name="Hauser L."/>
            <person name="Kyrpides N."/>
            <person name="Ivanova N."/>
            <person name="Pagani I."/>
            <person name="Noll K.M."/>
            <person name="Woyke T."/>
        </authorList>
    </citation>
    <scope>NUCLEOTIDE SEQUENCE</scope>
    <source>
        <strain evidence="1">DSM 9078</strain>
    </source>
</reference>
<dbReference type="Proteomes" id="UP000007384">
    <property type="component" value="Chromosome"/>
</dbReference>
<organism evidence="1 2">
    <name type="scientific">Fervidobacterium pennivorans (strain DSM 9078 / Ven5)</name>
    <dbReference type="NCBI Taxonomy" id="771875"/>
    <lineage>
        <taxon>Bacteria</taxon>
        <taxon>Thermotogati</taxon>
        <taxon>Thermotogota</taxon>
        <taxon>Thermotogae</taxon>
        <taxon>Thermotogales</taxon>
        <taxon>Fervidobacteriaceae</taxon>
        <taxon>Fervidobacterium</taxon>
    </lineage>
</organism>
<dbReference type="AlphaFoldDB" id="H9UCD1"/>